<dbReference type="FunFam" id="3.40.50.300:FF:000425">
    <property type="entry name" value="Probable ABC transporter, ATP-binding subunit"/>
    <property type="match status" value="1"/>
</dbReference>
<dbReference type="Proteomes" id="UP000502041">
    <property type="component" value="Chromosome"/>
</dbReference>
<protein>
    <submittedName>
        <fullName evidence="12">Fe(3+) ions import ATP-binding protein FbpC</fullName>
    </submittedName>
</protein>
<keyword evidence="5" id="KW-0547">Nucleotide-binding</keyword>
<evidence type="ECO:0000256" key="10">
    <source>
        <dbReference type="ARBA" id="ARBA00023136"/>
    </source>
</evidence>
<dbReference type="KEGG" id="pvac:HC248_00965"/>
<keyword evidence="10" id="KW-0472">Membrane</keyword>
<name>A0A6H2H7B5_9BURK</name>
<evidence type="ECO:0000256" key="1">
    <source>
        <dbReference type="ARBA" id="ARBA00022448"/>
    </source>
</evidence>
<dbReference type="GO" id="GO:0015697">
    <property type="term" value="P:quaternary ammonium group transport"/>
    <property type="evidence" value="ECO:0007669"/>
    <property type="project" value="UniProtKB-ARBA"/>
</dbReference>
<dbReference type="Gene3D" id="2.40.50.450">
    <property type="match status" value="1"/>
</dbReference>
<accession>A0A6H2H7B5</accession>
<evidence type="ECO:0000256" key="3">
    <source>
        <dbReference type="ARBA" id="ARBA00022496"/>
    </source>
</evidence>
<dbReference type="EMBL" id="CP051461">
    <property type="protein sequence ID" value="QJC55683.1"/>
    <property type="molecule type" value="Genomic_DNA"/>
</dbReference>
<evidence type="ECO:0000256" key="9">
    <source>
        <dbReference type="ARBA" id="ARBA00023065"/>
    </source>
</evidence>
<dbReference type="InterPro" id="IPR017871">
    <property type="entry name" value="ABC_transporter-like_CS"/>
</dbReference>
<evidence type="ECO:0000256" key="2">
    <source>
        <dbReference type="ARBA" id="ARBA00022475"/>
    </source>
</evidence>
<dbReference type="GO" id="GO:0016020">
    <property type="term" value="C:membrane"/>
    <property type="evidence" value="ECO:0007669"/>
    <property type="project" value="InterPro"/>
</dbReference>
<dbReference type="SMART" id="SM00382">
    <property type="entry name" value="AAA"/>
    <property type="match status" value="1"/>
</dbReference>
<gene>
    <name evidence="12" type="primary">fbpC</name>
    <name evidence="12" type="ORF">HC248_00965</name>
</gene>
<reference evidence="12 13" key="1">
    <citation type="submission" date="2020-04" db="EMBL/GenBank/DDBJ databases">
        <title>Complete genome of a Psychrophilic, Marine, Gas Vacuolate Bacterium Polaromonas vacuolata KCTC 22033T.</title>
        <authorList>
            <person name="Hwang K."/>
            <person name="Kim K.M."/>
        </authorList>
    </citation>
    <scope>NUCLEOTIDE SEQUENCE [LARGE SCALE GENOMIC DNA]</scope>
    <source>
        <strain evidence="12 13">KCTC 22033</strain>
    </source>
</reference>
<keyword evidence="1" id="KW-0813">Transport</keyword>
<keyword evidence="3" id="KW-0410">Iron transport</keyword>
<dbReference type="CDD" id="cd03259">
    <property type="entry name" value="ABC_Carb_Solutes_like"/>
    <property type="match status" value="1"/>
</dbReference>
<sequence length="370" mass="38982">MTSLELHAVRKSYAAVEVLCGVDLSITAGSRTAIVGPSGSGKTTLLRIIAGFETPDSGRVTLGGDVLANDTDSVPAHQRAIGFVPQDGALFPHLSVEGNIGFGLPRNTPHRTQRLHELMDMVSLNVSMLSRRPHELSGGQQQRVALARALAQRPRLMLLDEPFSALDTGLRVSTRKAVAKLLGDAGITTILVTHDQSEALSFADQVAVMRAGRLVQAGRPIDLYTRPTDEATASFLGESIVLPANLTEGWADCALGRVAVNDSGRSGLANIMLRPEQLQLMEVPLSEAANTASPLPDASACYGAVLDADYGGAICVLSVRLLRGGSSLASVLNQPQWNSPLQVHSPSMNVPPVGAMVRITVAGQAHVFPG</sequence>
<evidence type="ECO:0000256" key="7">
    <source>
        <dbReference type="ARBA" id="ARBA00022967"/>
    </source>
</evidence>
<evidence type="ECO:0000256" key="6">
    <source>
        <dbReference type="ARBA" id="ARBA00022840"/>
    </source>
</evidence>
<dbReference type="PANTHER" id="PTHR42781">
    <property type="entry name" value="SPERMIDINE/PUTRESCINE IMPORT ATP-BINDING PROTEIN POTA"/>
    <property type="match status" value="1"/>
</dbReference>
<dbReference type="GO" id="GO:0005524">
    <property type="term" value="F:ATP binding"/>
    <property type="evidence" value="ECO:0007669"/>
    <property type="project" value="UniProtKB-KW"/>
</dbReference>
<dbReference type="RefSeq" id="WP_168921515.1">
    <property type="nucleotide sequence ID" value="NZ_CP051461.1"/>
</dbReference>
<dbReference type="PANTHER" id="PTHR42781:SF5">
    <property type="entry name" value="PUTRESCINE TRANSPORT ATP-BINDING PROTEIN POTG"/>
    <property type="match status" value="1"/>
</dbReference>
<dbReference type="GO" id="GO:0015408">
    <property type="term" value="F:ABC-type ferric iron transporter activity"/>
    <property type="evidence" value="ECO:0007669"/>
    <property type="project" value="InterPro"/>
</dbReference>
<dbReference type="GO" id="GO:0016887">
    <property type="term" value="F:ATP hydrolysis activity"/>
    <property type="evidence" value="ECO:0007669"/>
    <property type="project" value="InterPro"/>
</dbReference>
<dbReference type="InterPro" id="IPR003439">
    <property type="entry name" value="ABC_transporter-like_ATP-bd"/>
</dbReference>
<dbReference type="SUPFAM" id="SSF52540">
    <property type="entry name" value="P-loop containing nucleoside triphosphate hydrolases"/>
    <property type="match status" value="1"/>
</dbReference>
<dbReference type="AlphaFoldDB" id="A0A6H2H7B5"/>
<dbReference type="InterPro" id="IPR027417">
    <property type="entry name" value="P-loop_NTPase"/>
</dbReference>
<evidence type="ECO:0000313" key="13">
    <source>
        <dbReference type="Proteomes" id="UP000502041"/>
    </source>
</evidence>
<dbReference type="InterPro" id="IPR050093">
    <property type="entry name" value="ABC_SmlMolc_Importer"/>
</dbReference>
<proteinExistence type="predicted"/>
<keyword evidence="8" id="KW-0408">Iron</keyword>
<evidence type="ECO:0000259" key="11">
    <source>
        <dbReference type="PROSITE" id="PS50893"/>
    </source>
</evidence>
<keyword evidence="9" id="KW-0406">Ion transport</keyword>
<keyword evidence="6 12" id="KW-0067">ATP-binding</keyword>
<evidence type="ECO:0000313" key="12">
    <source>
        <dbReference type="EMBL" id="QJC55683.1"/>
    </source>
</evidence>
<keyword evidence="4" id="KW-0997">Cell inner membrane</keyword>
<dbReference type="InterPro" id="IPR003593">
    <property type="entry name" value="AAA+_ATPase"/>
</dbReference>
<dbReference type="PROSITE" id="PS00211">
    <property type="entry name" value="ABC_TRANSPORTER_1"/>
    <property type="match status" value="1"/>
</dbReference>
<evidence type="ECO:0000256" key="4">
    <source>
        <dbReference type="ARBA" id="ARBA00022519"/>
    </source>
</evidence>
<keyword evidence="7" id="KW-1278">Translocase</keyword>
<feature type="domain" description="ABC transporter" evidence="11">
    <location>
        <begin position="4"/>
        <end position="236"/>
    </location>
</feature>
<dbReference type="Pfam" id="PF00005">
    <property type="entry name" value="ABC_tran"/>
    <property type="match status" value="1"/>
</dbReference>
<keyword evidence="13" id="KW-1185">Reference proteome</keyword>
<dbReference type="Gene3D" id="3.40.50.300">
    <property type="entry name" value="P-loop containing nucleotide triphosphate hydrolases"/>
    <property type="match status" value="1"/>
</dbReference>
<evidence type="ECO:0000256" key="8">
    <source>
        <dbReference type="ARBA" id="ARBA00023004"/>
    </source>
</evidence>
<dbReference type="InterPro" id="IPR015853">
    <property type="entry name" value="ABC_transpr_FbpC"/>
</dbReference>
<keyword evidence="2" id="KW-1003">Cell membrane</keyword>
<dbReference type="PROSITE" id="PS50893">
    <property type="entry name" value="ABC_TRANSPORTER_2"/>
    <property type="match status" value="1"/>
</dbReference>
<evidence type="ECO:0000256" key="5">
    <source>
        <dbReference type="ARBA" id="ARBA00022741"/>
    </source>
</evidence>
<organism evidence="12 13">
    <name type="scientific">Polaromonas vacuolata</name>
    <dbReference type="NCBI Taxonomy" id="37448"/>
    <lineage>
        <taxon>Bacteria</taxon>
        <taxon>Pseudomonadati</taxon>
        <taxon>Pseudomonadota</taxon>
        <taxon>Betaproteobacteria</taxon>
        <taxon>Burkholderiales</taxon>
        <taxon>Comamonadaceae</taxon>
        <taxon>Polaromonas</taxon>
    </lineage>
</organism>